<dbReference type="InterPro" id="IPR020845">
    <property type="entry name" value="AMP-binding_CS"/>
</dbReference>
<evidence type="ECO:0000256" key="1">
    <source>
        <dbReference type="ARBA" id="ARBA00022741"/>
    </source>
</evidence>
<dbReference type="SUPFAM" id="SSF56801">
    <property type="entry name" value="Acetyl-CoA synthetase-like"/>
    <property type="match status" value="1"/>
</dbReference>
<comment type="caution">
    <text evidence="4">The sequence shown here is derived from an EMBL/GenBank/DDBJ whole genome shotgun (WGS) entry which is preliminary data.</text>
</comment>
<dbReference type="InterPro" id="IPR042099">
    <property type="entry name" value="ANL_N_sf"/>
</dbReference>
<dbReference type="RefSeq" id="WP_016475265.1">
    <property type="nucleotide sequence ID" value="NZ_KE150482.1"/>
</dbReference>
<evidence type="ECO:0000313" key="5">
    <source>
        <dbReference type="Proteomes" id="UP000014400"/>
    </source>
</evidence>
<dbReference type="PANTHER" id="PTHR43272:SF33">
    <property type="entry name" value="AMP-BINDING DOMAIN-CONTAINING PROTEIN-RELATED"/>
    <property type="match status" value="1"/>
</dbReference>
<keyword evidence="2" id="KW-0067">ATP-binding</keyword>
<protein>
    <recommendedName>
        <fullName evidence="3">AMP-dependent synthetase/ligase domain-containing protein</fullName>
    </recommendedName>
</protein>
<name>S3BDM1_9BURK</name>
<feature type="domain" description="AMP-dependent synthetase/ligase" evidence="3">
    <location>
        <begin position="20"/>
        <end position="435"/>
    </location>
</feature>
<dbReference type="PRINTS" id="PR00154">
    <property type="entry name" value="AMPBINDING"/>
</dbReference>
<reference evidence="4 5" key="1">
    <citation type="submission" date="2013-04" db="EMBL/GenBank/DDBJ databases">
        <title>The Genome Sequence of Sutterella wadsworthensis HGA0223.</title>
        <authorList>
            <consortium name="The Broad Institute Genomics Platform"/>
            <person name="Earl A."/>
            <person name="Ward D."/>
            <person name="Feldgarden M."/>
            <person name="Gevers D."/>
            <person name="Schmidt T.M."/>
            <person name="Dover J."/>
            <person name="Dai D."/>
            <person name="Walker B."/>
            <person name="Young S."/>
            <person name="Zeng Q."/>
            <person name="Gargeya S."/>
            <person name="Fitzgerald M."/>
            <person name="Haas B."/>
            <person name="Abouelleil A."/>
            <person name="Allen A.W."/>
            <person name="Alvarado L."/>
            <person name="Arachchi H.M."/>
            <person name="Berlin A.M."/>
            <person name="Chapman S.B."/>
            <person name="Gainer-Dewar J."/>
            <person name="Goldberg J."/>
            <person name="Griggs A."/>
            <person name="Gujja S."/>
            <person name="Hansen M."/>
            <person name="Howarth C."/>
            <person name="Imamovic A."/>
            <person name="Ireland A."/>
            <person name="Larimer J."/>
            <person name="McCowan C."/>
            <person name="Murphy C."/>
            <person name="Pearson M."/>
            <person name="Poon T.W."/>
            <person name="Priest M."/>
            <person name="Roberts A."/>
            <person name="Saif S."/>
            <person name="Shea T."/>
            <person name="Sisk P."/>
            <person name="Sykes S."/>
            <person name="Wortman J."/>
            <person name="Nusbaum C."/>
            <person name="Birren B."/>
        </authorList>
    </citation>
    <scope>NUCLEOTIDE SEQUENCE [LARGE SCALE GENOMIC DNA]</scope>
    <source>
        <strain evidence="4 5">HGA0223</strain>
    </source>
</reference>
<dbReference type="PATRIC" id="fig|1203554.3.peg.2352"/>
<dbReference type="GO" id="GO:0005524">
    <property type="term" value="F:ATP binding"/>
    <property type="evidence" value="ECO:0007669"/>
    <property type="project" value="UniProtKB-KW"/>
</dbReference>
<sequence>MGRSSELDGLTTLPELLMQSIQKNGDREALRQYDRATGKWESWTYKELGEHVLAWRRAFAAMGLKPGERIAILMPNGRDHVCADQAALANGLIPVPLHAIDTPGASAFITIDSQAATLVTNKLTRWQQIRATGVPLPDLKNIIITDPGETEDKSEGRFHIRSLESILLEGASWTEDLPAGPLEDDLAGIIYTSGTTGRPKGVMLTHRNIVSNVKATLECVSPKVGDTFLSFLPLSHTFERTAGYYLALATGCIIAYNRSVLLLAEDLKTIKPTVIISVPRVYERIYARVQDKLRKSRPIAKKLFDWAVEVGWRDFCRKNHLPVEKSGRSWLDGIVRATLLHKMANTLLSQFGGRLRIAISGGAALNHKVARTFCGLGLPIIQGYGMTEASPIIAGNCVEFNQPDTVGKPFCNVEIRLGEGNEIQVRAPSIMKGYWHRPEDTAAAFTKDGWLKTGDVGEFNADGMLKIKGRIKEIIVTSTGEKIPPADLESAIETDPLFAQAYIVGENKPYLGLLAVVEPNEWASLAASLNLDPNAPESLASPAVRTTALKRAKTAAADFPNYALPRAVILTTEPWTIENGLITPTLKLKRGPLSKHFAAEIKKLYAVHG</sequence>
<keyword evidence="5" id="KW-1185">Reference proteome</keyword>
<dbReference type="Gene3D" id="3.40.50.12780">
    <property type="entry name" value="N-terminal domain of ligase-like"/>
    <property type="match status" value="1"/>
</dbReference>
<dbReference type="eggNOG" id="COG1022">
    <property type="taxonomic scope" value="Bacteria"/>
</dbReference>
<proteinExistence type="predicted"/>
<dbReference type="GO" id="GO:0004467">
    <property type="term" value="F:long-chain fatty acid-CoA ligase activity"/>
    <property type="evidence" value="ECO:0007669"/>
    <property type="project" value="TreeGrafter"/>
</dbReference>
<evidence type="ECO:0000313" key="4">
    <source>
        <dbReference type="EMBL" id="EPD97435.1"/>
    </source>
</evidence>
<dbReference type="Pfam" id="PF23562">
    <property type="entry name" value="AMP-binding_C_3"/>
    <property type="match status" value="1"/>
</dbReference>
<organism evidence="4 5">
    <name type="scientific">Sutterella wadsworthensis HGA0223</name>
    <dbReference type="NCBI Taxonomy" id="1203554"/>
    <lineage>
        <taxon>Bacteria</taxon>
        <taxon>Pseudomonadati</taxon>
        <taxon>Pseudomonadota</taxon>
        <taxon>Betaproteobacteria</taxon>
        <taxon>Burkholderiales</taxon>
        <taxon>Sutterellaceae</taxon>
        <taxon>Sutterella</taxon>
    </lineage>
</organism>
<dbReference type="CDD" id="cd05907">
    <property type="entry name" value="VL_LC_FACS_like"/>
    <property type="match status" value="1"/>
</dbReference>
<dbReference type="Pfam" id="PF00501">
    <property type="entry name" value="AMP-binding"/>
    <property type="match status" value="1"/>
</dbReference>
<dbReference type="PROSITE" id="PS00455">
    <property type="entry name" value="AMP_BINDING"/>
    <property type="match status" value="1"/>
</dbReference>
<dbReference type="EMBL" id="ATCF01000038">
    <property type="protein sequence ID" value="EPD97435.1"/>
    <property type="molecule type" value="Genomic_DNA"/>
</dbReference>
<accession>S3BDM1</accession>
<dbReference type="InterPro" id="IPR000873">
    <property type="entry name" value="AMP-dep_synth/lig_dom"/>
</dbReference>
<evidence type="ECO:0000256" key="2">
    <source>
        <dbReference type="ARBA" id="ARBA00022840"/>
    </source>
</evidence>
<dbReference type="GO" id="GO:0016020">
    <property type="term" value="C:membrane"/>
    <property type="evidence" value="ECO:0007669"/>
    <property type="project" value="TreeGrafter"/>
</dbReference>
<dbReference type="Proteomes" id="UP000014400">
    <property type="component" value="Unassembled WGS sequence"/>
</dbReference>
<keyword evidence="1" id="KW-0547">Nucleotide-binding</keyword>
<evidence type="ECO:0000259" key="3">
    <source>
        <dbReference type="Pfam" id="PF00501"/>
    </source>
</evidence>
<dbReference type="AlphaFoldDB" id="S3BDM1"/>
<dbReference type="HOGENOM" id="CLU_000022_45_5_4"/>
<dbReference type="PANTHER" id="PTHR43272">
    <property type="entry name" value="LONG-CHAIN-FATTY-ACID--COA LIGASE"/>
    <property type="match status" value="1"/>
</dbReference>
<dbReference type="InterPro" id="IPR020459">
    <property type="entry name" value="AMP-binding"/>
</dbReference>
<gene>
    <name evidence="4" type="ORF">HMPREF1476_02271</name>
</gene>
<dbReference type="STRING" id="1203554.HMPREF1476_02271"/>